<dbReference type="EMBL" id="BAAAEU010000024">
    <property type="protein sequence ID" value="GAA0720805.1"/>
    <property type="molecule type" value="Genomic_DNA"/>
</dbReference>
<evidence type="ECO:0000256" key="7">
    <source>
        <dbReference type="ARBA" id="ARBA00022832"/>
    </source>
</evidence>
<feature type="domain" description="CoA carboxyltransferase N-terminal" evidence="15">
    <location>
        <begin position="58"/>
        <end position="319"/>
    </location>
</feature>
<dbReference type="InterPro" id="IPR041010">
    <property type="entry name" value="Znf-ACC"/>
</dbReference>
<comment type="caution">
    <text evidence="16">The sequence shown here is derived from an EMBL/GenBank/DDBJ whole genome shotgun (WGS) entry which is preliminary data.</text>
</comment>
<dbReference type="Proteomes" id="UP001501523">
    <property type="component" value="Unassembled WGS sequence"/>
</dbReference>
<feature type="binding site" evidence="13">
    <location>
        <position position="62"/>
    </location>
    <ligand>
        <name>Zn(2+)</name>
        <dbReference type="ChEBI" id="CHEBI:29105"/>
    </ligand>
</feature>
<keyword evidence="13" id="KW-0963">Cytoplasm</keyword>
<comment type="similarity">
    <text evidence="13">Belongs to the AccD/PCCB family.</text>
</comment>
<feature type="zinc finger region" description="C4-type" evidence="13">
    <location>
        <begin position="62"/>
        <end position="84"/>
    </location>
</feature>
<dbReference type="HAMAP" id="MF_01395">
    <property type="entry name" value="AcetylCoA_CT_beta"/>
    <property type="match status" value="1"/>
</dbReference>
<name>A0ABN1IT23_9GAMM</name>
<keyword evidence="6 13" id="KW-0863">Zinc-finger</keyword>
<comment type="catalytic activity">
    <reaction evidence="13">
        <text>N(6)-carboxybiotinyl-L-lysyl-[protein] + acetyl-CoA = N(6)-biotinyl-L-lysyl-[protein] + malonyl-CoA</text>
        <dbReference type="Rhea" id="RHEA:54728"/>
        <dbReference type="Rhea" id="RHEA-COMP:10505"/>
        <dbReference type="Rhea" id="RHEA-COMP:10506"/>
        <dbReference type="ChEBI" id="CHEBI:57288"/>
        <dbReference type="ChEBI" id="CHEBI:57384"/>
        <dbReference type="ChEBI" id="CHEBI:83144"/>
        <dbReference type="ChEBI" id="CHEBI:83145"/>
        <dbReference type="EC" id="2.1.3.15"/>
    </reaction>
</comment>
<keyword evidence="17" id="KW-1185">Reference proteome</keyword>
<dbReference type="InterPro" id="IPR011762">
    <property type="entry name" value="COA_CT_N"/>
</dbReference>
<dbReference type="PRINTS" id="PR01070">
    <property type="entry name" value="ACCCTRFRASEB"/>
</dbReference>
<evidence type="ECO:0000256" key="5">
    <source>
        <dbReference type="ARBA" id="ARBA00022741"/>
    </source>
</evidence>
<evidence type="ECO:0000256" key="10">
    <source>
        <dbReference type="ARBA" id="ARBA00023098"/>
    </source>
</evidence>
<keyword evidence="5 13" id="KW-0547">Nucleotide-binding</keyword>
<dbReference type="SUPFAM" id="SSF52096">
    <property type="entry name" value="ClpP/crotonase"/>
    <property type="match status" value="1"/>
</dbReference>
<comment type="function">
    <text evidence="12 13">Component of the acetyl coenzyme A carboxylase (ACC) complex. Biotin carboxylase (BC) catalyzes the carboxylation of biotin on its carrier protein (BCCP) and then the CO(2) group is transferred by the transcarboxylase to acetyl-CoA to form malonyl-CoA.</text>
</comment>
<dbReference type="InterPro" id="IPR034733">
    <property type="entry name" value="AcCoA_carboxyl_beta"/>
</dbReference>
<comment type="cofactor">
    <cofactor evidence="13">
        <name>Zn(2+)</name>
        <dbReference type="ChEBI" id="CHEBI:29105"/>
    </cofactor>
    <text evidence="13">Binds 1 zinc ion per subunit.</text>
</comment>
<evidence type="ECO:0000256" key="3">
    <source>
        <dbReference type="ARBA" id="ARBA00022679"/>
    </source>
</evidence>
<comment type="subcellular location">
    <subcellularLocation>
        <location evidence="1 13">Cytoplasm</location>
    </subcellularLocation>
</comment>
<dbReference type="PANTHER" id="PTHR42995">
    <property type="entry name" value="ACETYL-COENZYME A CARBOXYLASE CARBOXYL TRANSFERASE SUBUNIT BETA, CHLOROPLASTIC"/>
    <property type="match status" value="1"/>
</dbReference>
<evidence type="ECO:0000256" key="2">
    <source>
        <dbReference type="ARBA" id="ARBA00022516"/>
    </source>
</evidence>
<evidence type="ECO:0000256" key="12">
    <source>
        <dbReference type="ARBA" id="ARBA00025280"/>
    </source>
</evidence>
<evidence type="ECO:0000256" key="11">
    <source>
        <dbReference type="ARBA" id="ARBA00023160"/>
    </source>
</evidence>
<dbReference type="PANTHER" id="PTHR42995:SF5">
    <property type="entry name" value="ACETYL-COENZYME A CARBOXYLASE CARBOXYL TRANSFERASE SUBUNIT BETA, CHLOROPLASTIC"/>
    <property type="match status" value="1"/>
</dbReference>
<evidence type="ECO:0000256" key="6">
    <source>
        <dbReference type="ARBA" id="ARBA00022771"/>
    </source>
</evidence>
<comment type="pathway">
    <text evidence="13">Lipid metabolism; malonyl-CoA biosynthesis; malonyl-CoA from acetyl-CoA: step 1/1.</text>
</comment>
<evidence type="ECO:0000256" key="14">
    <source>
        <dbReference type="SAM" id="MobiDB-lite"/>
    </source>
</evidence>
<feature type="binding site" evidence="13">
    <location>
        <position position="84"/>
    </location>
    <ligand>
        <name>Zn(2+)</name>
        <dbReference type="ChEBI" id="CHEBI:29105"/>
    </ligand>
</feature>
<keyword evidence="8 13" id="KW-0862">Zinc</keyword>
<keyword evidence="9 13" id="KW-0067">ATP-binding</keyword>
<dbReference type="Pfam" id="PF01039">
    <property type="entry name" value="Carboxyl_trans"/>
    <property type="match status" value="1"/>
</dbReference>
<evidence type="ECO:0000256" key="13">
    <source>
        <dbReference type="HAMAP-Rule" id="MF_01395"/>
    </source>
</evidence>
<keyword evidence="11 13" id="KW-0275">Fatty acid biosynthesis</keyword>
<keyword evidence="3 13" id="KW-0808">Transferase</keyword>
<evidence type="ECO:0000313" key="17">
    <source>
        <dbReference type="Proteomes" id="UP001501523"/>
    </source>
</evidence>
<keyword evidence="7 13" id="KW-0276">Fatty acid metabolism</keyword>
<feature type="binding site" evidence="13">
    <location>
        <position position="65"/>
    </location>
    <ligand>
        <name>Zn(2+)</name>
        <dbReference type="ChEBI" id="CHEBI:29105"/>
    </ligand>
</feature>
<keyword evidence="10 13" id="KW-0443">Lipid metabolism</keyword>
<evidence type="ECO:0000259" key="15">
    <source>
        <dbReference type="PROSITE" id="PS50980"/>
    </source>
</evidence>
<comment type="subunit">
    <text evidence="13">Acetyl-CoA carboxylase is a heterohexamer composed of biotin carboxyl carrier protein (AccB), biotin carboxylase (AccC) and two subunits each of ACCase subunit alpha (AccA) and ACCase subunit beta (AccD).</text>
</comment>
<dbReference type="Pfam" id="PF17848">
    <property type="entry name" value="Zn_ribbon_ACC"/>
    <property type="match status" value="1"/>
</dbReference>
<reference evidence="16 17" key="1">
    <citation type="journal article" date="2019" name="Int. J. Syst. Evol. Microbiol.">
        <title>The Global Catalogue of Microorganisms (GCM) 10K type strain sequencing project: providing services to taxonomists for standard genome sequencing and annotation.</title>
        <authorList>
            <consortium name="The Broad Institute Genomics Platform"/>
            <consortium name="The Broad Institute Genome Sequencing Center for Infectious Disease"/>
            <person name="Wu L."/>
            <person name="Ma J."/>
        </authorList>
    </citation>
    <scope>NUCLEOTIDE SEQUENCE [LARGE SCALE GENOMIC DNA]</scope>
    <source>
        <strain evidence="16 17">JCM 15421</strain>
    </source>
</reference>
<protein>
    <recommendedName>
        <fullName evidence="13">Acetyl-coenzyme A carboxylase carboxyl transferase subunit beta</fullName>
        <shortName evidence="13">ACCase subunit beta</shortName>
        <shortName evidence="13">Acetyl-CoA carboxylase carboxyltransferase subunit beta</shortName>
        <ecNumber evidence="13">2.1.3.15</ecNumber>
    </recommendedName>
</protein>
<evidence type="ECO:0000256" key="8">
    <source>
        <dbReference type="ARBA" id="ARBA00022833"/>
    </source>
</evidence>
<proteinExistence type="inferred from homology"/>
<accession>A0ABN1IT23</accession>
<dbReference type="InterPro" id="IPR000438">
    <property type="entry name" value="Acetyl_CoA_COase_Trfase_b_su"/>
</dbReference>
<keyword evidence="2 13" id="KW-0444">Lipid biosynthesis</keyword>
<organism evidence="16 17">
    <name type="scientific">Dokdonella soli</name>
    <dbReference type="NCBI Taxonomy" id="529810"/>
    <lineage>
        <taxon>Bacteria</taxon>
        <taxon>Pseudomonadati</taxon>
        <taxon>Pseudomonadota</taxon>
        <taxon>Gammaproteobacteria</taxon>
        <taxon>Lysobacterales</taxon>
        <taxon>Rhodanobacteraceae</taxon>
        <taxon>Dokdonella</taxon>
    </lineage>
</organism>
<feature type="binding site" evidence="13">
    <location>
        <position position="81"/>
    </location>
    <ligand>
        <name>Zn(2+)</name>
        <dbReference type="ChEBI" id="CHEBI:29105"/>
    </ligand>
</feature>
<evidence type="ECO:0000256" key="9">
    <source>
        <dbReference type="ARBA" id="ARBA00022840"/>
    </source>
</evidence>
<evidence type="ECO:0000256" key="1">
    <source>
        <dbReference type="ARBA" id="ARBA00004496"/>
    </source>
</evidence>
<dbReference type="NCBIfam" id="TIGR00515">
    <property type="entry name" value="accD"/>
    <property type="match status" value="1"/>
</dbReference>
<sequence length="319" mass="34429">MPTHSDDNGESGFPADSSPIAAPPLDTGEVYDMNWLQKLVGPRARTKTVGKGKVPEGLWEKCDGCGAVLYKPELEAALMVCPKCAHHHAIRARARLAAFFDEGSTQELFATLEPTDPLKFRDSKKYKDRIVAAQKQTGEKDALIAMRGKVKGHPLAAVAFEFSYMGGSMGSVVGEKFTRAAELALAERMPLVCFSATGGARMQEGLFSLMQMAKTSAALARMRHAGVPYISVLTHPTTGGVSASLGMLGDINIGEPKALIGFAGPRVIEQTVRETLPEGFQRSEFLVEHGAIDLIVDRREMRDKLAAMLALLMKQARAA</sequence>
<evidence type="ECO:0000313" key="16">
    <source>
        <dbReference type="EMBL" id="GAA0720805.1"/>
    </source>
</evidence>
<dbReference type="InterPro" id="IPR029045">
    <property type="entry name" value="ClpP/crotonase-like_dom_sf"/>
</dbReference>
<feature type="region of interest" description="Disordered" evidence="14">
    <location>
        <begin position="1"/>
        <end position="24"/>
    </location>
</feature>
<keyword evidence="4 13" id="KW-0479">Metal-binding</keyword>
<gene>
    <name evidence="13 16" type="primary">accD</name>
    <name evidence="16" type="ORF">GCM10009105_30570</name>
</gene>
<dbReference type="EC" id="2.1.3.15" evidence="13"/>
<evidence type="ECO:0000256" key="4">
    <source>
        <dbReference type="ARBA" id="ARBA00022723"/>
    </source>
</evidence>
<dbReference type="PROSITE" id="PS50980">
    <property type="entry name" value="COA_CT_NTER"/>
    <property type="match status" value="1"/>
</dbReference>
<dbReference type="Gene3D" id="3.90.226.10">
    <property type="entry name" value="2-enoyl-CoA Hydratase, Chain A, domain 1"/>
    <property type="match status" value="1"/>
</dbReference>